<protein>
    <submittedName>
        <fullName evidence="1">Uncharacterized protein</fullName>
    </submittedName>
</protein>
<sequence>MSKPVYGGRDAVEVNRVEDAVDMMVKAQDETEYDWGLRYMSYLLDGVDEKNLFPLHFGGQATLACLLECADLCISAP</sequence>
<evidence type="ECO:0000313" key="1">
    <source>
        <dbReference type="EMBL" id="KAG6944043.1"/>
    </source>
</evidence>
<dbReference type="EMBL" id="JAENGZ010002337">
    <property type="protein sequence ID" value="KAG6944043.1"/>
    <property type="molecule type" value="Genomic_DNA"/>
</dbReference>
<gene>
    <name evidence="1" type="ORF">JG687_00018084</name>
</gene>
<dbReference type="Proteomes" id="UP000688947">
    <property type="component" value="Unassembled WGS sequence"/>
</dbReference>
<proteinExistence type="predicted"/>
<dbReference type="OrthoDB" id="10476122at2759"/>
<name>A0A8T1TLD8_9STRA</name>
<organism evidence="1 2">
    <name type="scientific">Phytophthora cactorum</name>
    <dbReference type="NCBI Taxonomy" id="29920"/>
    <lineage>
        <taxon>Eukaryota</taxon>
        <taxon>Sar</taxon>
        <taxon>Stramenopiles</taxon>
        <taxon>Oomycota</taxon>
        <taxon>Peronosporomycetes</taxon>
        <taxon>Peronosporales</taxon>
        <taxon>Peronosporaceae</taxon>
        <taxon>Phytophthora</taxon>
    </lineage>
</organism>
<accession>A0A8T1TLD8</accession>
<evidence type="ECO:0000313" key="2">
    <source>
        <dbReference type="Proteomes" id="UP000688947"/>
    </source>
</evidence>
<comment type="caution">
    <text evidence="1">The sequence shown here is derived from an EMBL/GenBank/DDBJ whole genome shotgun (WGS) entry which is preliminary data.</text>
</comment>
<reference evidence="1" key="1">
    <citation type="submission" date="2021-01" db="EMBL/GenBank/DDBJ databases">
        <title>Phytophthora aleatoria, a newly-described species from Pinus radiata is distinct from Phytophthora cactorum isolates based on comparative genomics.</title>
        <authorList>
            <person name="Mcdougal R."/>
            <person name="Panda P."/>
            <person name="Williams N."/>
            <person name="Studholme D.J."/>
        </authorList>
    </citation>
    <scope>NUCLEOTIDE SEQUENCE</scope>
    <source>
        <strain evidence="1">NZFS 3830</strain>
    </source>
</reference>
<dbReference type="AlphaFoldDB" id="A0A8T1TLD8"/>